<comment type="caution">
    <text evidence="2">The sequence shown here is derived from an EMBL/GenBank/DDBJ whole genome shotgun (WGS) entry which is preliminary data.</text>
</comment>
<dbReference type="EMBL" id="LBNQ01000013">
    <property type="protein sequence ID" value="KKW68798.1"/>
    <property type="molecule type" value="Genomic_DNA"/>
</dbReference>
<dbReference type="Pfam" id="PF00498">
    <property type="entry name" value="FHA"/>
    <property type="match status" value="1"/>
</dbReference>
<reference evidence="2 3" key="1">
    <citation type="submission" date="2015-05" db="EMBL/GenBank/DDBJ databases">
        <title>Draft genome sequence of Lampropedia sp. CT6, isolated from the microbial mat of a hot water spring, located at Manikaran, India.</title>
        <authorList>
            <person name="Tripathi C."/>
            <person name="Rani P."/>
            <person name="Mahato N.K."/>
            <person name="Lal R."/>
        </authorList>
    </citation>
    <scope>NUCLEOTIDE SEQUENCE [LARGE SCALE GENOMIC DNA]</scope>
    <source>
        <strain evidence="2 3">CT6</strain>
    </source>
</reference>
<dbReference type="RefSeq" id="WP_046740917.1">
    <property type="nucleotide sequence ID" value="NZ_LBNQ01000013.1"/>
</dbReference>
<accession>A0A0U1Q216</accession>
<proteinExistence type="predicted"/>
<dbReference type="OrthoDB" id="151099at2"/>
<gene>
    <name evidence="2" type="ORF">AAV94_03360</name>
</gene>
<evidence type="ECO:0000259" key="1">
    <source>
        <dbReference type="PROSITE" id="PS50006"/>
    </source>
</evidence>
<dbReference type="Gene3D" id="2.60.200.20">
    <property type="match status" value="1"/>
</dbReference>
<dbReference type="SUPFAM" id="SSF49879">
    <property type="entry name" value="SMAD/FHA domain"/>
    <property type="match status" value="1"/>
</dbReference>
<dbReference type="InterPro" id="IPR050923">
    <property type="entry name" value="Cell_Proc_Reg/RNA_Proc"/>
</dbReference>
<dbReference type="STRING" id="1610491.AAV94_03360"/>
<dbReference type="InterPro" id="IPR000253">
    <property type="entry name" value="FHA_dom"/>
</dbReference>
<dbReference type="CDD" id="cd00060">
    <property type="entry name" value="FHA"/>
    <property type="match status" value="1"/>
</dbReference>
<dbReference type="PANTHER" id="PTHR23308">
    <property type="entry name" value="NUCLEAR INHIBITOR OF PROTEIN PHOSPHATASE-1"/>
    <property type="match status" value="1"/>
</dbReference>
<dbReference type="SMART" id="SM00240">
    <property type="entry name" value="FHA"/>
    <property type="match status" value="1"/>
</dbReference>
<evidence type="ECO:0000313" key="2">
    <source>
        <dbReference type="EMBL" id="KKW68798.1"/>
    </source>
</evidence>
<organism evidence="2 3">
    <name type="scientific">Lampropedia cohaerens</name>
    <dbReference type="NCBI Taxonomy" id="1610491"/>
    <lineage>
        <taxon>Bacteria</taxon>
        <taxon>Pseudomonadati</taxon>
        <taxon>Pseudomonadota</taxon>
        <taxon>Betaproteobacteria</taxon>
        <taxon>Burkholderiales</taxon>
        <taxon>Comamonadaceae</taxon>
        <taxon>Lampropedia</taxon>
    </lineage>
</organism>
<protein>
    <recommendedName>
        <fullName evidence="1">FHA domain-containing protein</fullName>
    </recommendedName>
</protein>
<evidence type="ECO:0000313" key="3">
    <source>
        <dbReference type="Proteomes" id="UP000050580"/>
    </source>
</evidence>
<dbReference type="AlphaFoldDB" id="A0A0U1Q216"/>
<keyword evidence="3" id="KW-1185">Reference proteome</keyword>
<dbReference type="Proteomes" id="UP000050580">
    <property type="component" value="Unassembled WGS sequence"/>
</dbReference>
<sequence>MAYKLIITKSDRVVREHVLQPGQTSIGRRQHNVIRLDDPTVSGKHALIRVEEDRIDIEDLGSTNGTYLNGDLLDKQQRMELQLGDRLVVGPYRIAVQLNVDDAWSEPGFTPTPVQGRSDFNETARAELTVDGRIAALEITSGVNAGRTLPLTKVVTTVGTPGVGILALTHRINTYVVSKVEGEQPITVNDAAIDPAGTTVRDGDRIAMGGIQMVFRLLPR</sequence>
<feature type="domain" description="FHA" evidence="1">
    <location>
        <begin position="24"/>
        <end position="73"/>
    </location>
</feature>
<name>A0A0U1Q216_9BURK</name>
<dbReference type="InterPro" id="IPR008984">
    <property type="entry name" value="SMAD_FHA_dom_sf"/>
</dbReference>
<dbReference type="PROSITE" id="PS50006">
    <property type="entry name" value="FHA_DOMAIN"/>
    <property type="match status" value="1"/>
</dbReference>